<accession>A0AA88HI76</accession>
<evidence type="ECO:0000313" key="1">
    <source>
        <dbReference type="EMBL" id="KAK2712480.1"/>
    </source>
</evidence>
<proteinExistence type="predicted"/>
<dbReference type="AlphaFoldDB" id="A0AA88HI76"/>
<protein>
    <submittedName>
        <fullName evidence="1">Uncharacterized protein</fullName>
    </submittedName>
</protein>
<keyword evidence="2" id="KW-1185">Reference proteome</keyword>
<dbReference type="Proteomes" id="UP001187531">
    <property type="component" value="Unassembled WGS sequence"/>
</dbReference>
<name>A0AA88HI76_ARTSF</name>
<evidence type="ECO:0000313" key="2">
    <source>
        <dbReference type="Proteomes" id="UP001187531"/>
    </source>
</evidence>
<comment type="caution">
    <text evidence="1">The sequence shown here is derived from an EMBL/GenBank/DDBJ whole genome shotgun (WGS) entry which is preliminary data.</text>
</comment>
<dbReference type="EMBL" id="JAVRJZ010000015">
    <property type="protein sequence ID" value="KAK2712480.1"/>
    <property type="molecule type" value="Genomic_DNA"/>
</dbReference>
<reference evidence="1" key="1">
    <citation type="submission" date="2023-07" db="EMBL/GenBank/DDBJ databases">
        <title>Chromosome-level genome assembly of Artemia franciscana.</title>
        <authorList>
            <person name="Jo E."/>
        </authorList>
    </citation>
    <scope>NUCLEOTIDE SEQUENCE</scope>
    <source>
        <tissue evidence="1">Whole body</tissue>
    </source>
</reference>
<sequence>MLQKKDNIDRFRQELSAISWQEAYDEYESPSAAFDRFIEINGMGRHLTALYPAECVPNIIIKVFKFVNARNVDIITVNTDILSNFVGNTDVAGITVDVSKFFVYRGEPNANTKVRMTIDDKSTKKLRVTLACTGWNSVYEETDSDAMAPLFIVETFVLLLTLHALY</sequence>
<organism evidence="1 2">
    <name type="scientific">Artemia franciscana</name>
    <name type="common">Brine shrimp</name>
    <name type="synonym">Artemia sanfranciscana</name>
    <dbReference type="NCBI Taxonomy" id="6661"/>
    <lineage>
        <taxon>Eukaryota</taxon>
        <taxon>Metazoa</taxon>
        <taxon>Ecdysozoa</taxon>
        <taxon>Arthropoda</taxon>
        <taxon>Crustacea</taxon>
        <taxon>Branchiopoda</taxon>
        <taxon>Anostraca</taxon>
        <taxon>Artemiidae</taxon>
        <taxon>Artemia</taxon>
    </lineage>
</organism>
<gene>
    <name evidence="1" type="ORF">QYM36_011240</name>
</gene>